<dbReference type="GO" id="GO:0071011">
    <property type="term" value="C:precatalytic spliceosome"/>
    <property type="evidence" value="ECO:0007669"/>
    <property type="project" value="TreeGrafter"/>
</dbReference>
<dbReference type="EMBL" id="JAGMUU010000007">
    <property type="protein sequence ID" value="KAH7149572.1"/>
    <property type="molecule type" value="Genomic_DNA"/>
</dbReference>
<keyword evidence="6" id="KW-0539">Nucleus</keyword>
<evidence type="ECO:0000256" key="2">
    <source>
        <dbReference type="ARBA" id="ARBA00010788"/>
    </source>
</evidence>
<keyword evidence="8" id="KW-1185">Reference proteome</keyword>
<comment type="subcellular location">
    <subcellularLocation>
        <location evidence="1">Nucleus</location>
    </subcellularLocation>
</comment>
<proteinExistence type="inferred from homology"/>
<dbReference type="GO" id="GO:0071013">
    <property type="term" value="C:catalytic step 2 spliceosome"/>
    <property type="evidence" value="ECO:0007669"/>
    <property type="project" value="TreeGrafter"/>
</dbReference>
<dbReference type="InterPro" id="IPR008409">
    <property type="entry name" value="SPF27"/>
</dbReference>
<dbReference type="AlphaFoldDB" id="A0A9P9F1Y1"/>
<dbReference type="PANTHER" id="PTHR13296">
    <property type="entry name" value="BCAS2 PROTEIN"/>
    <property type="match status" value="1"/>
</dbReference>
<evidence type="ECO:0000256" key="1">
    <source>
        <dbReference type="ARBA" id="ARBA00004123"/>
    </source>
</evidence>
<dbReference type="PANTHER" id="PTHR13296:SF0">
    <property type="entry name" value="PRE-MRNA-SPLICING FACTOR SPF27"/>
    <property type="match status" value="1"/>
</dbReference>
<dbReference type="GO" id="GO:0006397">
    <property type="term" value="P:mRNA processing"/>
    <property type="evidence" value="ECO:0007669"/>
    <property type="project" value="UniProtKB-KW"/>
</dbReference>
<gene>
    <name evidence="7" type="ORF">B0J13DRAFT_621418</name>
</gene>
<sequence length="211" mass="22482">MANTTAAAMTAPLGYHESLPYIDIEPTTEALAAARALIAEEIASFSPRVTPPPAPAEPSFTPAMQVELARAAEGAPPTPLDLARYEAPSDTANPADALPAAAVAHSYLASRLSNLALLDKYGKNAWLLGNHALEAELQSLERDLAAVKRDVDLVNLGRRDRQEEVAAEVVTLEQTWRAGVGRVLETEVAVEELQGKIREELARKAAQGAQS</sequence>
<dbReference type="Pfam" id="PF05700">
    <property type="entry name" value="BCAS2"/>
    <property type="match status" value="1"/>
</dbReference>
<accession>A0A9P9F1Y1</accession>
<protein>
    <submittedName>
        <fullName evidence="7">Pre-mRNA-splicing factor SPF27</fullName>
    </submittedName>
</protein>
<evidence type="ECO:0000256" key="5">
    <source>
        <dbReference type="ARBA" id="ARBA00023187"/>
    </source>
</evidence>
<evidence type="ECO:0000256" key="3">
    <source>
        <dbReference type="ARBA" id="ARBA00022664"/>
    </source>
</evidence>
<comment type="similarity">
    <text evidence="2">Belongs to the SPF27 family.</text>
</comment>
<name>A0A9P9F1Y1_9HYPO</name>
<evidence type="ECO:0000256" key="4">
    <source>
        <dbReference type="ARBA" id="ARBA00022728"/>
    </source>
</evidence>
<keyword evidence="5" id="KW-0508">mRNA splicing</keyword>
<dbReference type="GO" id="GO:0000974">
    <property type="term" value="C:Prp19 complex"/>
    <property type="evidence" value="ECO:0007669"/>
    <property type="project" value="TreeGrafter"/>
</dbReference>
<dbReference type="Proteomes" id="UP000717696">
    <property type="component" value="Unassembled WGS sequence"/>
</dbReference>
<evidence type="ECO:0000256" key="6">
    <source>
        <dbReference type="ARBA" id="ARBA00023242"/>
    </source>
</evidence>
<comment type="caution">
    <text evidence="7">The sequence shown here is derived from an EMBL/GenBank/DDBJ whole genome shotgun (WGS) entry which is preliminary data.</text>
</comment>
<keyword evidence="4" id="KW-0747">Spliceosome</keyword>
<dbReference type="GO" id="GO:0008380">
    <property type="term" value="P:RNA splicing"/>
    <property type="evidence" value="ECO:0007669"/>
    <property type="project" value="UniProtKB-KW"/>
</dbReference>
<evidence type="ECO:0000313" key="8">
    <source>
        <dbReference type="Proteomes" id="UP000717696"/>
    </source>
</evidence>
<organism evidence="7 8">
    <name type="scientific">Dactylonectria estremocensis</name>
    <dbReference type="NCBI Taxonomy" id="1079267"/>
    <lineage>
        <taxon>Eukaryota</taxon>
        <taxon>Fungi</taxon>
        <taxon>Dikarya</taxon>
        <taxon>Ascomycota</taxon>
        <taxon>Pezizomycotina</taxon>
        <taxon>Sordariomycetes</taxon>
        <taxon>Hypocreomycetidae</taxon>
        <taxon>Hypocreales</taxon>
        <taxon>Nectriaceae</taxon>
        <taxon>Dactylonectria</taxon>
    </lineage>
</organism>
<dbReference type="OrthoDB" id="205794at2759"/>
<reference evidence="7" key="1">
    <citation type="journal article" date="2021" name="Nat. Commun.">
        <title>Genetic determinants of endophytism in the Arabidopsis root mycobiome.</title>
        <authorList>
            <person name="Mesny F."/>
            <person name="Miyauchi S."/>
            <person name="Thiergart T."/>
            <person name="Pickel B."/>
            <person name="Atanasova L."/>
            <person name="Karlsson M."/>
            <person name="Huettel B."/>
            <person name="Barry K.W."/>
            <person name="Haridas S."/>
            <person name="Chen C."/>
            <person name="Bauer D."/>
            <person name="Andreopoulos W."/>
            <person name="Pangilinan J."/>
            <person name="LaButti K."/>
            <person name="Riley R."/>
            <person name="Lipzen A."/>
            <person name="Clum A."/>
            <person name="Drula E."/>
            <person name="Henrissat B."/>
            <person name="Kohler A."/>
            <person name="Grigoriev I.V."/>
            <person name="Martin F.M."/>
            <person name="Hacquard S."/>
        </authorList>
    </citation>
    <scope>NUCLEOTIDE SEQUENCE</scope>
    <source>
        <strain evidence="7">MPI-CAGE-AT-0021</strain>
    </source>
</reference>
<evidence type="ECO:0000313" key="7">
    <source>
        <dbReference type="EMBL" id="KAH7149572.1"/>
    </source>
</evidence>
<keyword evidence="3" id="KW-0507">mRNA processing</keyword>